<proteinExistence type="predicted"/>
<evidence type="ECO:0000313" key="1">
    <source>
        <dbReference type="EMBL" id="KXN67015.1"/>
    </source>
</evidence>
<protein>
    <submittedName>
        <fullName evidence="1">Uncharacterized protein</fullName>
    </submittedName>
</protein>
<gene>
    <name evidence="1" type="ORF">CONCODRAFT_80306</name>
</gene>
<accession>A0A137NW02</accession>
<name>A0A137NW02_CONC2</name>
<reference evidence="1 2" key="1">
    <citation type="journal article" date="2015" name="Genome Biol. Evol.">
        <title>Phylogenomic analyses indicate that early fungi evolved digesting cell walls of algal ancestors of land plants.</title>
        <authorList>
            <person name="Chang Y."/>
            <person name="Wang S."/>
            <person name="Sekimoto S."/>
            <person name="Aerts A.L."/>
            <person name="Choi C."/>
            <person name="Clum A."/>
            <person name="LaButti K.M."/>
            <person name="Lindquist E.A."/>
            <person name="Yee Ngan C."/>
            <person name="Ohm R.A."/>
            <person name="Salamov A.A."/>
            <person name="Grigoriev I.V."/>
            <person name="Spatafora J.W."/>
            <person name="Berbee M.L."/>
        </authorList>
    </citation>
    <scope>NUCLEOTIDE SEQUENCE [LARGE SCALE GENOMIC DNA]</scope>
    <source>
        <strain evidence="1 2">NRRL 28638</strain>
    </source>
</reference>
<dbReference type="Proteomes" id="UP000070444">
    <property type="component" value="Unassembled WGS sequence"/>
</dbReference>
<dbReference type="AlphaFoldDB" id="A0A137NW02"/>
<keyword evidence="2" id="KW-1185">Reference proteome</keyword>
<sequence length="178" mass="20329">MEAPKVPNYTITRSDPHSDNWVITNSKTFDEYSLALSQKNSTLINSKDVKVCRIKSDGLFTMKKKIIFQTPSARIDAKWSPKLIAYKLKATTSVKGYEQINWKWILNHKNIGLTLKDCNTGEIIASFTHVYRAYEEVGGLEIFKDNLPEDLKLFIASVTAYTFFQVFREVPQVAGWGI</sequence>
<evidence type="ECO:0000313" key="2">
    <source>
        <dbReference type="Proteomes" id="UP000070444"/>
    </source>
</evidence>
<dbReference type="EMBL" id="KQ964668">
    <property type="protein sequence ID" value="KXN67015.1"/>
    <property type="molecule type" value="Genomic_DNA"/>
</dbReference>
<organism evidence="1 2">
    <name type="scientific">Conidiobolus coronatus (strain ATCC 28846 / CBS 209.66 / NRRL 28638)</name>
    <name type="common">Delacroixia coronata</name>
    <dbReference type="NCBI Taxonomy" id="796925"/>
    <lineage>
        <taxon>Eukaryota</taxon>
        <taxon>Fungi</taxon>
        <taxon>Fungi incertae sedis</taxon>
        <taxon>Zoopagomycota</taxon>
        <taxon>Entomophthoromycotina</taxon>
        <taxon>Entomophthoromycetes</taxon>
        <taxon>Entomophthorales</taxon>
        <taxon>Ancylistaceae</taxon>
        <taxon>Conidiobolus</taxon>
    </lineage>
</organism>